<gene>
    <name evidence="2" type="ORF">BJ878DRAFT_497473</name>
</gene>
<protein>
    <recommendedName>
        <fullName evidence="4">Antifreeze protein</fullName>
    </recommendedName>
</protein>
<accession>A0A9P8CGK2</accession>
<evidence type="ECO:0000256" key="1">
    <source>
        <dbReference type="SAM" id="SignalP"/>
    </source>
</evidence>
<name>A0A9P8CGK2_9HELO</name>
<evidence type="ECO:0000313" key="2">
    <source>
        <dbReference type="EMBL" id="KAG9246343.1"/>
    </source>
</evidence>
<reference evidence="2" key="1">
    <citation type="journal article" date="2021" name="IMA Fungus">
        <title>Genomic characterization of three marine fungi, including Emericellopsis atlantica sp. nov. with signatures of a generalist lifestyle and marine biomass degradation.</title>
        <authorList>
            <person name="Hagestad O.C."/>
            <person name="Hou L."/>
            <person name="Andersen J.H."/>
            <person name="Hansen E.H."/>
            <person name="Altermark B."/>
            <person name="Li C."/>
            <person name="Kuhnert E."/>
            <person name="Cox R.J."/>
            <person name="Crous P.W."/>
            <person name="Spatafora J.W."/>
            <person name="Lail K."/>
            <person name="Amirebrahimi M."/>
            <person name="Lipzen A."/>
            <person name="Pangilinan J."/>
            <person name="Andreopoulos W."/>
            <person name="Hayes R.D."/>
            <person name="Ng V."/>
            <person name="Grigoriev I.V."/>
            <person name="Jackson S.A."/>
            <person name="Sutton T.D.S."/>
            <person name="Dobson A.D.W."/>
            <person name="Rama T."/>
        </authorList>
    </citation>
    <scope>NUCLEOTIDE SEQUENCE</scope>
    <source>
        <strain evidence="2">TRa3180A</strain>
    </source>
</reference>
<sequence>MRFSLLTLAASAAAFVSAQDSTMVCNRNNCLRAVIASSHSPGPAVASADCISFLASTVTPVAVRTTSISYITVTDPTITVTAAGPLSTPAYATACSGTIMKYASACSCIGVTASIVTLAIPSNVVTSTSIITVVPAVVTVPAA</sequence>
<dbReference type="OrthoDB" id="5596743at2759"/>
<dbReference type="AlphaFoldDB" id="A0A9P8CGK2"/>
<dbReference type="Proteomes" id="UP000887226">
    <property type="component" value="Unassembled WGS sequence"/>
</dbReference>
<comment type="caution">
    <text evidence="2">The sequence shown here is derived from an EMBL/GenBank/DDBJ whole genome shotgun (WGS) entry which is preliminary data.</text>
</comment>
<organism evidence="2 3">
    <name type="scientific">Calycina marina</name>
    <dbReference type="NCBI Taxonomy" id="1763456"/>
    <lineage>
        <taxon>Eukaryota</taxon>
        <taxon>Fungi</taxon>
        <taxon>Dikarya</taxon>
        <taxon>Ascomycota</taxon>
        <taxon>Pezizomycotina</taxon>
        <taxon>Leotiomycetes</taxon>
        <taxon>Helotiales</taxon>
        <taxon>Pezizellaceae</taxon>
        <taxon>Calycina</taxon>
    </lineage>
</organism>
<dbReference type="EMBL" id="MU253808">
    <property type="protein sequence ID" value="KAG9246343.1"/>
    <property type="molecule type" value="Genomic_DNA"/>
</dbReference>
<evidence type="ECO:0008006" key="4">
    <source>
        <dbReference type="Google" id="ProtNLM"/>
    </source>
</evidence>
<evidence type="ECO:0000313" key="3">
    <source>
        <dbReference type="Proteomes" id="UP000887226"/>
    </source>
</evidence>
<proteinExistence type="predicted"/>
<keyword evidence="3" id="KW-1185">Reference proteome</keyword>
<feature type="signal peptide" evidence="1">
    <location>
        <begin position="1"/>
        <end position="18"/>
    </location>
</feature>
<feature type="chain" id="PRO_5040112573" description="Antifreeze protein" evidence="1">
    <location>
        <begin position="19"/>
        <end position="143"/>
    </location>
</feature>
<keyword evidence="1" id="KW-0732">Signal</keyword>